<accession>A0A2J5HQM9</accession>
<evidence type="ECO:0000313" key="2">
    <source>
        <dbReference type="EMBL" id="PLN79592.1"/>
    </source>
</evidence>
<evidence type="ECO:0000256" key="1">
    <source>
        <dbReference type="SAM" id="Phobius"/>
    </source>
</evidence>
<proteinExistence type="predicted"/>
<feature type="transmembrane region" description="Helical" evidence="1">
    <location>
        <begin position="27"/>
        <end position="47"/>
    </location>
</feature>
<protein>
    <submittedName>
        <fullName evidence="2">Uncharacterized protein</fullName>
    </submittedName>
</protein>
<name>A0A2J5HQM9_9EURO</name>
<organism evidence="2 3">
    <name type="scientific">Aspergillus taichungensis</name>
    <dbReference type="NCBI Taxonomy" id="482145"/>
    <lineage>
        <taxon>Eukaryota</taxon>
        <taxon>Fungi</taxon>
        <taxon>Dikarya</taxon>
        <taxon>Ascomycota</taxon>
        <taxon>Pezizomycotina</taxon>
        <taxon>Eurotiomycetes</taxon>
        <taxon>Eurotiomycetidae</taxon>
        <taxon>Eurotiales</taxon>
        <taxon>Aspergillaceae</taxon>
        <taxon>Aspergillus</taxon>
        <taxon>Aspergillus subgen. Circumdati</taxon>
    </lineage>
</organism>
<sequence length="73" mass="8499">MGSLRKGAAIPLSGKAVHNLYTGETGWFRLTLFSISIFIWNYWILFFSVFDLWNPRFVICWTVTALCSLVHRE</sequence>
<keyword evidence="1" id="KW-0472">Membrane</keyword>
<reference evidence="3" key="1">
    <citation type="submission" date="2017-12" db="EMBL/GenBank/DDBJ databases">
        <authorList>
            <consortium name="DOE Joint Genome Institute"/>
            <person name="Mondo S.J."/>
            <person name="Kjaerbolling I."/>
            <person name="Vesth T.C."/>
            <person name="Frisvad J.C."/>
            <person name="Nybo J.L."/>
            <person name="Theobald S."/>
            <person name="Kuo A."/>
            <person name="Bowyer P."/>
            <person name="Matsuda Y."/>
            <person name="Lyhne E.K."/>
            <person name="Kogle M.E."/>
            <person name="Clum A."/>
            <person name="Lipzen A."/>
            <person name="Salamov A."/>
            <person name="Ngan C.Y."/>
            <person name="Daum C."/>
            <person name="Chiniquy J."/>
            <person name="Barry K."/>
            <person name="LaButti K."/>
            <person name="Haridas S."/>
            <person name="Simmons B.A."/>
            <person name="Magnuson J.K."/>
            <person name="Mortensen U.H."/>
            <person name="Larsen T.O."/>
            <person name="Grigoriev I.V."/>
            <person name="Baker S.E."/>
            <person name="Andersen M.R."/>
            <person name="Nordberg H.P."/>
            <person name="Cantor M.N."/>
            <person name="Hua S.X."/>
        </authorList>
    </citation>
    <scope>NUCLEOTIDE SEQUENCE [LARGE SCALE GENOMIC DNA]</scope>
    <source>
        <strain evidence="3">IBT 19404</strain>
    </source>
</reference>
<evidence type="ECO:0000313" key="3">
    <source>
        <dbReference type="Proteomes" id="UP000235023"/>
    </source>
</evidence>
<dbReference type="EMBL" id="KZ559558">
    <property type="protein sequence ID" value="PLN79592.1"/>
    <property type="molecule type" value="Genomic_DNA"/>
</dbReference>
<keyword evidence="3" id="KW-1185">Reference proteome</keyword>
<keyword evidence="1" id="KW-1133">Transmembrane helix</keyword>
<keyword evidence="1" id="KW-0812">Transmembrane</keyword>
<dbReference type="AlphaFoldDB" id="A0A2J5HQM9"/>
<dbReference type="Proteomes" id="UP000235023">
    <property type="component" value="Unassembled WGS sequence"/>
</dbReference>
<gene>
    <name evidence="2" type="ORF">BDW42DRAFT_172586</name>
</gene>